<dbReference type="OrthoDB" id="5145586at2759"/>
<dbReference type="AlphaFoldDB" id="A0A194VIP4"/>
<evidence type="ECO:0000313" key="2">
    <source>
        <dbReference type="EMBL" id="KUI63848.1"/>
    </source>
</evidence>
<protein>
    <submittedName>
        <fullName evidence="2">Uncharacterized protein</fullName>
    </submittedName>
</protein>
<gene>
    <name evidence="2" type="ORF">VM1G_12026</name>
</gene>
<dbReference type="Proteomes" id="UP000078559">
    <property type="component" value="Unassembled WGS sequence"/>
</dbReference>
<keyword evidence="3" id="KW-1185">Reference proteome</keyword>
<feature type="region of interest" description="Disordered" evidence="1">
    <location>
        <begin position="304"/>
        <end position="330"/>
    </location>
</feature>
<dbReference type="AntiFam" id="ANF00149">
    <property type="entry name" value="Shadow ORF (opposite cshA)"/>
</dbReference>
<name>A0A194VIP4_CYTMA</name>
<reference evidence="2" key="1">
    <citation type="submission" date="2014-12" db="EMBL/GenBank/DDBJ databases">
        <title>Genome Sequence of Valsa Canker Pathogens Uncovers a Specific Adaption of Colonization on Woody Bark.</title>
        <authorList>
            <person name="Yin Z."/>
            <person name="Liu H."/>
            <person name="Gao X."/>
            <person name="Li Z."/>
            <person name="Song N."/>
            <person name="Ke X."/>
            <person name="Dai Q."/>
            <person name="Wu Y."/>
            <person name="Sun Y."/>
            <person name="Xu J.-R."/>
            <person name="Kang Z.K."/>
            <person name="Wang L."/>
            <person name="Huang L."/>
        </authorList>
    </citation>
    <scope>NUCLEOTIDE SEQUENCE [LARGE SCALE GENOMIC DNA]</scope>
    <source>
        <strain evidence="2">03-8</strain>
    </source>
</reference>
<accession>A0A194VIP4</accession>
<feature type="compositionally biased region" description="Low complexity" evidence="1">
    <location>
        <begin position="312"/>
        <end position="322"/>
    </location>
</feature>
<dbReference type="EMBL" id="KN796115">
    <property type="protein sequence ID" value="KUI63848.1"/>
    <property type="molecule type" value="Genomic_DNA"/>
</dbReference>
<evidence type="ECO:0000256" key="1">
    <source>
        <dbReference type="SAM" id="MobiDB-lite"/>
    </source>
</evidence>
<proteinExistence type="predicted"/>
<organism evidence="2 3">
    <name type="scientific">Cytospora mali</name>
    <name type="common">Apple Valsa canker fungus</name>
    <name type="synonym">Valsa mali</name>
    <dbReference type="NCBI Taxonomy" id="578113"/>
    <lineage>
        <taxon>Eukaryota</taxon>
        <taxon>Fungi</taxon>
        <taxon>Dikarya</taxon>
        <taxon>Ascomycota</taxon>
        <taxon>Pezizomycotina</taxon>
        <taxon>Sordariomycetes</taxon>
        <taxon>Sordariomycetidae</taxon>
        <taxon>Diaporthales</taxon>
        <taxon>Cytosporaceae</taxon>
        <taxon>Cytospora</taxon>
    </lineage>
</organism>
<sequence length="514" mass="54007">MQCGGDTSVTSTAGTTDTVHVVVDVSGQIVVHNVSDVGDIKTTSSDSSCDQNWATGITEHLESTLTLALSAVAVNGSGWEVLVDQEVRQGVGHALGLDENEGQTGTVGVENVEQNRALVDVLNVLNLLSNVLRSRTNTTNRQEDVVLQEVASQHLNVPGEGGGKHEGLAVLDTGHILTLDNAANLGLETHVQHTISLIENEVLDVLQGDTTTLYEIDQTSRSSHQEIASTLNLTKLRADVSSTVDDTRPHPRTVGELSRLVVNLGDQLTGWGEDERRGVGLALTAEVTCLASGNRRRTRLVSLRQDREEETTSLSGTSLSTSHQVTTSHDNGNGVLLDRCGHVVAGERNVGDQVVIQGGVAEGKNGIWHVLARGLNGNVVVLLEVDTSVLLRGVVGGTEKFALDARVGGARDVLAILPSTIPGAPSVTTAAATATSRRGTGVCSGIEVLLSSVVPTLTGRARPVGTLLEVVVAVDRLVSLGVKRDKKPGGLDASHLDFDTLSQRQLAGDKGEHI</sequence>
<evidence type="ECO:0000313" key="3">
    <source>
        <dbReference type="Proteomes" id="UP000078559"/>
    </source>
</evidence>